<gene>
    <name evidence="1" type="ORF">SAMN04489793_2799</name>
</gene>
<dbReference type="AlphaFoldDB" id="A0A1H4U8H6"/>
<organism evidence="1 2">
    <name type="scientific">Tsukamurella tyrosinosolvens</name>
    <dbReference type="NCBI Taxonomy" id="57704"/>
    <lineage>
        <taxon>Bacteria</taxon>
        <taxon>Bacillati</taxon>
        <taxon>Actinomycetota</taxon>
        <taxon>Actinomycetes</taxon>
        <taxon>Mycobacteriales</taxon>
        <taxon>Tsukamurellaceae</taxon>
        <taxon>Tsukamurella</taxon>
    </lineage>
</organism>
<dbReference type="Proteomes" id="UP000182241">
    <property type="component" value="Unassembled WGS sequence"/>
</dbReference>
<name>A0A1H4U8H6_TSUTY</name>
<accession>A0A1H4U8H6</accession>
<evidence type="ECO:0008006" key="3">
    <source>
        <dbReference type="Google" id="ProtNLM"/>
    </source>
</evidence>
<protein>
    <recommendedName>
        <fullName evidence="3">DUF1508 domain-containing protein</fullName>
    </recommendedName>
</protein>
<dbReference type="RefSeq" id="WP_068741793.1">
    <property type="nucleotide sequence ID" value="NZ_FNSA01000003.1"/>
</dbReference>
<evidence type="ECO:0000313" key="2">
    <source>
        <dbReference type="Proteomes" id="UP000182241"/>
    </source>
</evidence>
<proteinExistence type="predicted"/>
<keyword evidence="2" id="KW-1185">Reference proteome</keyword>
<sequence length="80" mass="8775">MHFNDFEKLHFAGSAFTAHRLSDSDPDETLLQVTLGEAKSGGSWRVIVWEEETGKVRSAVNVADRSSAYAKADEVASAYL</sequence>
<evidence type="ECO:0000313" key="1">
    <source>
        <dbReference type="EMBL" id="SEC64474.1"/>
    </source>
</evidence>
<reference evidence="2" key="1">
    <citation type="submission" date="2016-10" db="EMBL/GenBank/DDBJ databases">
        <authorList>
            <person name="Varghese N."/>
            <person name="Submissions S."/>
        </authorList>
    </citation>
    <scope>NUCLEOTIDE SEQUENCE [LARGE SCALE GENOMIC DNA]</scope>
    <source>
        <strain evidence="2">DSM 44234</strain>
    </source>
</reference>
<dbReference type="STRING" id="57704.SAMN04489793_2799"/>
<dbReference type="EMBL" id="FNSA01000003">
    <property type="protein sequence ID" value="SEC64474.1"/>
    <property type="molecule type" value="Genomic_DNA"/>
</dbReference>